<feature type="compositionally biased region" description="Basic and acidic residues" evidence="4">
    <location>
        <begin position="14"/>
        <end position="39"/>
    </location>
</feature>
<organism evidence="6 7">
    <name type="scientific">Streptomyces viridosporus (strain ATCC 14672 / DSM 40746 / JCM 4963 / KCTC 9882 / NRRL B-12104 / FH 1290)</name>
    <name type="common">Streptomyces ghanaensis</name>
    <dbReference type="NCBI Taxonomy" id="566461"/>
    <lineage>
        <taxon>Bacteria</taxon>
        <taxon>Bacillati</taxon>
        <taxon>Actinomycetota</taxon>
        <taxon>Actinomycetes</taxon>
        <taxon>Kitasatosporales</taxon>
        <taxon>Streptomycetaceae</taxon>
        <taxon>Streptomyces</taxon>
    </lineage>
</organism>
<dbReference type="InterPro" id="IPR000064">
    <property type="entry name" value="NLP_P60_dom"/>
</dbReference>
<reference evidence="7" key="1">
    <citation type="submission" date="2008-12" db="EMBL/GenBank/DDBJ databases">
        <title>Annotation of Streptomyces ghanaensis ATCC 14672.</title>
        <authorList>
            <consortium name="The Broad Institute Genome Sequencing Platform"/>
            <consortium name="Broad Institute Microbial Sequencing Center"/>
            <person name="Fischbach M."/>
            <person name="Ward D."/>
            <person name="Young S."/>
            <person name="Kodira C.D."/>
            <person name="Zeng Q."/>
            <person name="Koehrsen M."/>
            <person name="Godfrey P."/>
            <person name="Alvarado L."/>
            <person name="Berlin A.M."/>
            <person name="Borenstein D."/>
            <person name="Chen Z."/>
            <person name="Engels R."/>
            <person name="Freedman E."/>
            <person name="Gellesch M."/>
            <person name="Goldberg J."/>
            <person name="Griggs A."/>
            <person name="Gujja S."/>
            <person name="Heiman D.I."/>
            <person name="Hepburn T.A."/>
            <person name="Howarth C."/>
            <person name="Jen D."/>
            <person name="Larson L."/>
            <person name="Lewis B."/>
            <person name="Mehta T."/>
            <person name="Park D."/>
            <person name="Pearson M."/>
            <person name="Roberts A."/>
            <person name="Saif S."/>
            <person name="Shea T.D."/>
            <person name="Shenoy N."/>
            <person name="Sisk P."/>
            <person name="Stolte C."/>
            <person name="Sykes S.N."/>
            <person name="Walk T."/>
            <person name="White J."/>
            <person name="Yandava C."/>
            <person name="Straight P."/>
            <person name="Clardy J."/>
            <person name="Hung D."/>
            <person name="Kolter R."/>
            <person name="Mekalanos J."/>
            <person name="Walker S."/>
            <person name="Walsh C.T."/>
            <person name="Wieland B.L.C."/>
            <person name="Ilzarbe M."/>
            <person name="Galagan J."/>
            <person name="Nusbaum C."/>
            <person name="Birren B."/>
        </authorList>
    </citation>
    <scope>NUCLEOTIDE SEQUENCE [LARGE SCALE GENOMIC DNA]</scope>
    <source>
        <strain evidence="7">ATCC 14672 / DSM 40746 / JCM 4963 / KCTC 9882 / NRRL B-12104 / FH 1290</strain>
    </source>
</reference>
<evidence type="ECO:0000256" key="1">
    <source>
        <dbReference type="ARBA" id="ARBA00022670"/>
    </source>
</evidence>
<feature type="compositionally biased region" description="Basic residues" evidence="4">
    <location>
        <begin position="52"/>
        <end position="63"/>
    </location>
</feature>
<dbReference type="eggNOG" id="COG3291">
    <property type="taxonomic scope" value="Bacteria"/>
</dbReference>
<evidence type="ECO:0000259" key="5">
    <source>
        <dbReference type="PROSITE" id="PS51935"/>
    </source>
</evidence>
<protein>
    <recommendedName>
        <fullName evidence="5">NlpC/P60 domain-containing protein</fullName>
    </recommendedName>
</protein>
<dbReference type="Proteomes" id="UP000003824">
    <property type="component" value="Unassembled WGS sequence"/>
</dbReference>
<proteinExistence type="predicted"/>
<gene>
    <name evidence="6" type="ORF">SSFG_01032</name>
</gene>
<dbReference type="GO" id="GO:0006508">
    <property type="term" value="P:proteolysis"/>
    <property type="evidence" value="ECO:0007669"/>
    <property type="project" value="UniProtKB-KW"/>
</dbReference>
<evidence type="ECO:0000256" key="2">
    <source>
        <dbReference type="ARBA" id="ARBA00022801"/>
    </source>
</evidence>
<feature type="region of interest" description="Disordered" evidence="4">
    <location>
        <begin position="1"/>
        <end position="78"/>
    </location>
</feature>
<evidence type="ECO:0000313" key="6">
    <source>
        <dbReference type="EMBL" id="EFE65778.2"/>
    </source>
</evidence>
<evidence type="ECO:0000256" key="3">
    <source>
        <dbReference type="ARBA" id="ARBA00022807"/>
    </source>
</evidence>
<feature type="domain" description="NlpC/P60" evidence="5">
    <location>
        <begin position="428"/>
        <end position="596"/>
    </location>
</feature>
<keyword evidence="2" id="KW-0378">Hydrolase</keyword>
<name>D6A4D8_STRV1</name>
<evidence type="ECO:0000313" key="7">
    <source>
        <dbReference type="Proteomes" id="UP000003824"/>
    </source>
</evidence>
<dbReference type="GO" id="GO:0008234">
    <property type="term" value="F:cysteine-type peptidase activity"/>
    <property type="evidence" value="ECO:0007669"/>
    <property type="project" value="UniProtKB-KW"/>
</dbReference>
<evidence type="ECO:0000256" key="4">
    <source>
        <dbReference type="SAM" id="MobiDB-lite"/>
    </source>
</evidence>
<sequence>MHGGRGARVSGWRYRGDDQRATERVRSPRHEPEPLHRVDVAVGAVRAERQLRRGRQPHRRDPLRHRGADSGHDPGRLPGGVMAVLTVDDGLMLYQPPPATLTTQALTGPNRLQVSDTQGVLATLTVGARTVTMRGPQRTFTEQKRPFVDGFDRITSNGWGVSPAGGTWSNSNGVDANYSVSGSAGIINMTAVNASRHTSVQDNITDLDARLSWSLDKMPTGNAVSLALSFAYTSSTSQYRARLSVLTSGAVQLVLECQTDSGTTTPGAAVQLGTGYAVGDVWHIRAQRTGTTIRTRAWKDGTAEPTTWVHEVVDATLGAGRIGVRGIAATGNTSVPFNFRVHDIQLYSGTWPDPPVITHNTWVRVLAQPFDGTWTPALADQIRRWAVDSSPDVLAYAMMYITGAPAVTSPALAGRQVAGESLYGPDDVDGTRIEGADFHDYIGVDWVFPNGETQAAKASELRSLDCSGFVRMIYGFHMGIPMVRDANFDGLNLPRQTKNIGPNGPGIIVAQATGSVPSMAAMQIGDVPHFDADTSDPVAGQLDHNGIYLGVDQAGHPRFINSRKTPNGPTFGDLGGSSALDGTGLYATSLRLIRRF</sequence>
<dbReference type="AlphaFoldDB" id="D6A4D8"/>
<dbReference type="EMBL" id="DS999641">
    <property type="protein sequence ID" value="EFE65778.2"/>
    <property type="molecule type" value="Genomic_DNA"/>
</dbReference>
<dbReference type="PROSITE" id="PS51935">
    <property type="entry name" value="NLPC_P60"/>
    <property type="match status" value="1"/>
</dbReference>
<feature type="compositionally biased region" description="Basic and acidic residues" evidence="4">
    <location>
        <begin position="64"/>
        <end position="75"/>
    </location>
</feature>
<dbReference type="Gene3D" id="3.90.1720.10">
    <property type="entry name" value="endopeptidase domain like (from Nostoc punctiforme)"/>
    <property type="match status" value="1"/>
</dbReference>
<dbReference type="eggNOG" id="COG0791">
    <property type="taxonomic scope" value="Bacteria"/>
</dbReference>
<keyword evidence="1" id="KW-0645">Protease</keyword>
<keyword evidence="3" id="KW-0788">Thiol protease</keyword>
<accession>D6A4D8</accession>